<evidence type="ECO:0000313" key="2">
    <source>
        <dbReference type="Proteomes" id="UP001054252"/>
    </source>
</evidence>
<dbReference type="EMBL" id="BPVZ01000462">
    <property type="protein sequence ID" value="GKV51251.1"/>
    <property type="molecule type" value="Genomic_DNA"/>
</dbReference>
<keyword evidence="2" id="KW-1185">Reference proteome</keyword>
<sequence>MTGISHTKPASETIGCCCWSGRMYLGGIVVKGSLASSWTQGTGREFPQNTAFDSMLLKRDADSRLAAS</sequence>
<name>A0AAV5MR91_9ROSI</name>
<evidence type="ECO:0000313" key="1">
    <source>
        <dbReference type="EMBL" id="GKV51251.1"/>
    </source>
</evidence>
<reference evidence="1 2" key="1">
    <citation type="journal article" date="2021" name="Commun. Biol.">
        <title>The genome of Shorea leprosula (Dipterocarpaceae) highlights the ecological relevance of drought in aseasonal tropical rainforests.</title>
        <authorList>
            <person name="Ng K.K.S."/>
            <person name="Kobayashi M.J."/>
            <person name="Fawcett J.A."/>
            <person name="Hatakeyama M."/>
            <person name="Paape T."/>
            <person name="Ng C.H."/>
            <person name="Ang C.C."/>
            <person name="Tnah L.H."/>
            <person name="Lee C.T."/>
            <person name="Nishiyama T."/>
            <person name="Sese J."/>
            <person name="O'Brien M.J."/>
            <person name="Copetti D."/>
            <person name="Mohd Noor M.I."/>
            <person name="Ong R.C."/>
            <person name="Putra M."/>
            <person name="Sireger I.Z."/>
            <person name="Indrioko S."/>
            <person name="Kosugi Y."/>
            <person name="Izuno A."/>
            <person name="Isagi Y."/>
            <person name="Lee S.L."/>
            <person name="Shimizu K.K."/>
        </authorList>
    </citation>
    <scope>NUCLEOTIDE SEQUENCE [LARGE SCALE GENOMIC DNA]</scope>
    <source>
        <strain evidence="1">214</strain>
    </source>
</reference>
<organism evidence="1 2">
    <name type="scientific">Rubroshorea leprosula</name>
    <dbReference type="NCBI Taxonomy" id="152421"/>
    <lineage>
        <taxon>Eukaryota</taxon>
        <taxon>Viridiplantae</taxon>
        <taxon>Streptophyta</taxon>
        <taxon>Embryophyta</taxon>
        <taxon>Tracheophyta</taxon>
        <taxon>Spermatophyta</taxon>
        <taxon>Magnoliopsida</taxon>
        <taxon>eudicotyledons</taxon>
        <taxon>Gunneridae</taxon>
        <taxon>Pentapetalae</taxon>
        <taxon>rosids</taxon>
        <taxon>malvids</taxon>
        <taxon>Malvales</taxon>
        <taxon>Dipterocarpaceae</taxon>
        <taxon>Rubroshorea</taxon>
    </lineage>
</organism>
<accession>A0AAV5MR91</accession>
<dbReference type="AlphaFoldDB" id="A0AAV5MR91"/>
<dbReference type="Proteomes" id="UP001054252">
    <property type="component" value="Unassembled WGS sequence"/>
</dbReference>
<comment type="caution">
    <text evidence="1">The sequence shown here is derived from an EMBL/GenBank/DDBJ whole genome shotgun (WGS) entry which is preliminary data.</text>
</comment>
<gene>
    <name evidence="1" type="ORF">SLEP1_g57919</name>
</gene>
<protein>
    <submittedName>
        <fullName evidence="1">Uncharacterized protein</fullName>
    </submittedName>
</protein>
<proteinExistence type="predicted"/>